<dbReference type="InterPro" id="IPR037284">
    <property type="entry name" value="SUF_FeS_clus_asmbl_SufBD_sf"/>
</dbReference>
<dbReference type="InterPro" id="IPR010231">
    <property type="entry name" value="SUF_FeS_clus_asmbl_SufB"/>
</dbReference>
<evidence type="ECO:0000256" key="1">
    <source>
        <dbReference type="ARBA" id="ARBA00043967"/>
    </source>
</evidence>
<dbReference type="SUPFAM" id="SSF101960">
    <property type="entry name" value="Stabilizer of iron transporter SufD"/>
    <property type="match status" value="1"/>
</dbReference>
<dbReference type="Proteomes" id="UP000267794">
    <property type="component" value="Chromosome"/>
</dbReference>
<organism evidence="4 6">
    <name type="scientific">Lactobacillus helveticus</name>
    <name type="common">Lactobacillus suntoryeus</name>
    <dbReference type="NCBI Taxonomy" id="1587"/>
    <lineage>
        <taxon>Bacteria</taxon>
        <taxon>Bacillati</taxon>
        <taxon>Bacillota</taxon>
        <taxon>Bacilli</taxon>
        <taxon>Lactobacillales</taxon>
        <taxon>Lactobacillaceae</taxon>
        <taxon>Lactobacillus</taxon>
    </lineage>
</organism>
<dbReference type="Proteomes" id="UP000630086">
    <property type="component" value="Unassembled WGS sequence"/>
</dbReference>
<reference evidence="5" key="2">
    <citation type="submission" date="2020-07" db="EMBL/GenBank/DDBJ databases">
        <title>Draft genome sequence of Lactobacillus helveticus strain JCM 1062.</title>
        <authorList>
            <person name="Endo A."/>
            <person name="Maeno S."/>
            <person name="Kido Y."/>
        </authorList>
    </citation>
    <scope>NUCLEOTIDE SEQUENCE</scope>
    <source>
        <strain evidence="5">JCM 1062</strain>
    </source>
</reference>
<feature type="domain" description="SUF system FeS cluster assembly SufBD N-terminal" evidence="3">
    <location>
        <begin position="130"/>
        <end position="201"/>
    </location>
</feature>
<dbReference type="Pfam" id="PF19295">
    <property type="entry name" value="SufBD_N"/>
    <property type="match status" value="1"/>
</dbReference>
<sequence length="467" mass="52314">MTKVEDIVKDEDYQYGFHDNVKPKFSTGRGLNEKVVRKISAEKHEPQWMLDYRLKSFKIYQKMAMPNFGPDLSGLDLKDMLYYQKMTDKKYRDWKDVPEDIKETFERLGVPQAERKYLAGSAAQYESEMVYHNMKKQFDKLGIVFMDTDSALQQYPELFKKYFGKLVKPTSNKFAALNGAVWSGGTFIYVPKGVKVPTPVQAYFRLNAENSGQFERTLIIVDKGAHLDYVEGCTAPQYSSGSLHAAVVEVNVLSDAYCRYTTIQNWSDNVYSLETKRAVAGAHATMEWVDGNLGAKVTMKYPSVYLNGEGARGTMLSIAVAHHGIHQDSGAGMFHNAPNTSSSIVSKSIAKGGGSTDYRGSVKFAKNSDGSKAHVECDTIIMDDQSSSDTIPTNEINNAHVAMEHEATVSKVSDEELYYLESRGIPERKATEMIIMGFVEPFTKQLSMEYAVELNRLISFQMEGAIG</sequence>
<dbReference type="KEGG" id="lhd:HUO_09025"/>
<dbReference type="EMBL" id="BLYV01000388">
    <property type="protein sequence ID" value="GFP13894.1"/>
    <property type="molecule type" value="Genomic_DNA"/>
</dbReference>
<accession>A0A0D5MJA0</accession>
<name>A0A0D5MJA0_LACHE</name>
<dbReference type="PANTHER" id="PTHR30508:SF1">
    <property type="entry name" value="UPF0051 PROTEIN ABCI8, CHLOROPLASTIC-RELATED"/>
    <property type="match status" value="1"/>
</dbReference>
<dbReference type="AlphaFoldDB" id="A0A0D5MJA0"/>
<dbReference type="NCBIfam" id="TIGR01980">
    <property type="entry name" value="sufB"/>
    <property type="match status" value="1"/>
</dbReference>
<evidence type="ECO:0000259" key="3">
    <source>
        <dbReference type="Pfam" id="PF19295"/>
    </source>
</evidence>
<evidence type="ECO:0000313" key="4">
    <source>
        <dbReference type="EMBL" id="AYE62137.1"/>
    </source>
</evidence>
<dbReference type="InterPro" id="IPR000825">
    <property type="entry name" value="SUF_FeS_clus_asmbl_SufBD_core"/>
</dbReference>
<dbReference type="InterPro" id="IPR045595">
    <property type="entry name" value="SufBD_N"/>
</dbReference>
<evidence type="ECO:0000313" key="5">
    <source>
        <dbReference type="EMBL" id="GFP13894.1"/>
    </source>
</evidence>
<dbReference type="Pfam" id="PF01458">
    <property type="entry name" value="SUFBD_core"/>
    <property type="match status" value="1"/>
</dbReference>
<comment type="similarity">
    <text evidence="1">Belongs to the iron-sulfur cluster assembly SufBD family.</text>
</comment>
<gene>
    <name evidence="5" type="primary">sufB</name>
    <name evidence="4" type="ORF">BC335_1740</name>
    <name evidence="5" type="ORF">LHEJCM1062_17660</name>
</gene>
<protein>
    <submittedName>
        <fullName evidence="5">Fe-S cluster assembly protein SufB</fullName>
    </submittedName>
    <submittedName>
        <fullName evidence="4">Iron-sulfur cluster assembly protein SufB</fullName>
    </submittedName>
</protein>
<feature type="domain" description="SUF system FeS cluster assembly SufBD core" evidence="2">
    <location>
        <begin position="204"/>
        <end position="438"/>
    </location>
</feature>
<evidence type="ECO:0000313" key="6">
    <source>
        <dbReference type="Proteomes" id="UP000267794"/>
    </source>
</evidence>
<dbReference type="RefSeq" id="WP_003626806.1">
    <property type="nucleotide sequence ID" value="NZ_AP023028.1"/>
</dbReference>
<dbReference type="GO" id="GO:0016226">
    <property type="term" value="P:iron-sulfur cluster assembly"/>
    <property type="evidence" value="ECO:0007669"/>
    <property type="project" value="InterPro"/>
</dbReference>
<evidence type="ECO:0000259" key="2">
    <source>
        <dbReference type="Pfam" id="PF01458"/>
    </source>
</evidence>
<dbReference type="EMBL" id="CP017982">
    <property type="protein sequence ID" value="AYE62137.1"/>
    <property type="molecule type" value="Genomic_DNA"/>
</dbReference>
<proteinExistence type="inferred from homology"/>
<dbReference type="InterPro" id="IPR055346">
    <property type="entry name" value="Fe-S_cluster_assembly_SufBD"/>
</dbReference>
<reference evidence="4 6" key="1">
    <citation type="submission" date="2016-10" db="EMBL/GenBank/DDBJ databases">
        <title>Complete genomic sequencing of Lactobacillus helveticus LH99 and comparative genome analysis.</title>
        <authorList>
            <person name="Li N."/>
            <person name="You C."/>
            <person name="Liu Z."/>
        </authorList>
    </citation>
    <scope>NUCLEOTIDE SEQUENCE [LARGE SCALE GENOMIC DNA]</scope>
    <source>
        <strain evidence="4 6">LH99</strain>
    </source>
</reference>
<dbReference type="PANTHER" id="PTHR30508">
    <property type="entry name" value="FES CLUSTER ASSEMBLY PROTEIN SUF"/>
    <property type="match status" value="1"/>
</dbReference>